<evidence type="ECO:0000313" key="2">
    <source>
        <dbReference type="Proteomes" id="UP000625283"/>
    </source>
</evidence>
<proteinExistence type="predicted"/>
<dbReference type="EMBL" id="JAERTY010000009">
    <property type="protein sequence ID" value="MBL1410371.1"/>
    <property type="molecule type" value="Genomic_DNA"/>
</dbReference>
<organism evidence="1 2">
    <name type="scientific">Sphingobacterium faecale</name>
    <dbReference type="NCBI Taxonomy" id="2803775"/>
    <lineage>
        <taxon>Bacteria</taxon>
        <taxon>Pseudomonadati</taxon>
        <taxon>Bacteroidota</taxon>
        <taxon>Sphingobacteriia</taxon>
        <taxon>Sphingobacteriales</taxon>
        <taxon>Sphingobacteriaceae</taxon>
        <taxon>Sphingobacterium</taxon>
    </lineage>
</organism>
<accession>A0ABS1R6P0</accession>
<evidence type="ECO:0000313" key="1">
    <source>
        <dbReference type="EMBL" id="MBL1410371.1"/>
    </source>
</evidence>
<dbReference type="Proteomes" id="UP000625283">
    <property type="component" value="Unassembled WGS sequence"/>
</dbReference>
<sequence length="136" mass="15528">MDSLVNSSNQNDRLYFLLLELFMWLKTRFSPKASCPACLSRYGAQTMHVPTSDCEIHVDKRRVIHIRDLVLAEGDWLVDTVEACDMLGISRVTLGVRRREGLLTKVEIGKKGGGVRYIASEIREMRQWYSVPKGKV</sequence>
<dbReference type="RefSeq" id="WP_202104068.1">
    <property type="nucleotide sequence ID" value="NZ_JAERTY010000009.1"/>
</dbReference>
<name>A0ABS1R6P0_9SPHI</name>
<reference evidence="1 2" key="1">
    <citation type="submission" date="2021-01" db="EMBL/GenBank/DDBJ databases">
        <title>C459-1 draft genome sequence.</title>
        <authorList>
            <person name="Zhang X.-F."/>
        </authorList>
    </citation>
    <scope>NUCLEOTIDE SEQUENCE [LARGE SCALE GENOMIC DNA]</scope>
    <source>
        <strain evidence="2">C459-1</strain>
    </source>
</reference>
<gene>
    <name evidence="1" type="ORF">JKG61_16565</name>
</gene>
<keyword evidence="2" id="KW-1185">Reference proteome</keyword>
<comment type="caution">
    <text evidence="1">The sequence shown here is derived from an EMBL/GenBank/DDBJ whole genome shotgun (WGS) entry which is preliminary data.</text>
</comment>
<protein>
    <submittedName>
        <fullName evidence="1">Helix-turn-helix domain-containing protein</fullName>
    </submittedName>
</protein>